<comment type="caution">
    <text evidence="9">The sequence shown here is derived from an EMBL/GenBank/DDBJ whole genome shotgun (WGS) entry which is preliminary data.</text>
</comment>
<evidence type="ECO:0000256" key="5">
    <source>
        <dbReference type="ARBA" id="ARBA00022963"/>
    </source>
</evidence>
<dbReference type="InterPro" id="IPR051406">
    <property type="entry name" value="PLD_domain"/>
</dbReference>
<keyword evidence="4" id="KW-0378">Hydrolase</keyword>
<keyword evidence="10" id="KW-1185">Reference proteome</keyword>
<dbReference type="CDD" id="cd09170">
    <property type="entry name" value="PLDc_Nuc"/>
    <property type="match status" value="1"/>
</dbReference>
<comment type="catalytic activity">
    <reaction evidence="1">
        <text>a 1,2-diacyl-sn-glycero-3-phosphocholine + H2O = a 1,2-diacyl-sn-glycero-3-phosphate + choline + H(+)</text>
        <dbReference type="Rhea" id="RHEA:14445"/>
        <dbReference type="ChEBI" id="CHEBI:15354"/>
        <dbReference type="ChEBI" id="CHEBI:15377"/>
        <dbReference type="ChEBI" id="CHEBI:15378"/>
        <dbReference type="ChEBI" id="CHEBI:57643"/>
        <dbReference type="ChEBI" id="CHEBI:58608"/>
        <dbReference type="EC" id="3.1.4.4"/>
    </reaction>
</comment>
<dbReference type="AlphaFoldDB" id="A0A6B3SHV8"/>
<evidence type="ECO:0000256" key="1">
    <source>
        <dbReference type="ARBA" id="ARBA00000798"/>
    </source>
</evidence>
<evidence type="ECO:0000256" key="7">
    <source>
        <dbReference type="SAM" id="SignalP"/>
    </source>
</evidence>
<dbReference type="InterPro" id="IPR025202">
    <property type="entry name" value="PLD-like_dom"/>
</dbReference>
<dbReference type="Gene3D" id="3.30.870.10">
    <property type="entry name" value="Endonuclease Chain A"/>
    <property type="match status" value="1"/>
</dbReference>
<dbReference type="GO" id="GO:0004630">
    <property type="term" value="F:phospholipase D activity"/>
    <property type="evidence" value="ECO:0007669"/>
    <property type="project" value="UniProtKB-EC"/>
</dbReference>
<dbReference type="PANTHER" id="PTHR43856">
    <property type="entry name" value="CARDIOLIPIN HYDROLASE"/>
    <property type="match status" value="1"/>
</dbReference>
<feature type="signal peptide" evidence="7">
    <location>
        <begin position="1"/>
        <end position="19"/>
    </location>
</feature>
<dbReference type="SUPFAM" id="SSF56024">
    <property type="entry name" value="Phospholipase D/nuclease"/>
    <property type="match status" value="1"/>
</dbReference>
<proteinExistence type="inferred from homology"/>
<evidence type="ECO:0000313" key="10">
    <source>
        <dbReference type="Proteomes" id="UP000482155"/>
    </source>
</evidence>
<evidence type="ECO:0000256" key="2">
    <source>
        <dbReference type="ARBA" id="ARBA00008664"/>
    </source>
</evidence>
<dbReference type="GO" id="GO:0016891">
    <property type="term" value="F:RNA endonuclease activity producing 5'-phosphomonoesters, hydrolytic mechanism"/>
    <property type="evidence" value="ECO:0007669"/>
    <property type="project" value="TreeGrafter"/>
</dbReference>
<evidence type="ECO:0000256" key="3">
    <source>
        <dbReference type="ARBA" id="ARBA00012027"/>
    </source>
</evidence>
<dbReference type="EC" id="3.1.4.4" evidence="3"/>
<dbReference type="PANTHER" id="PTHR43856:SF1">
    <property type="entry name" value="MITOCHONDRIAL CARDIOLIPIN HYDROLASE"/>
    <property type="match status" value="1"/>
</dbReference>
<protein>
    <recommendedName>
        <fullName evidence="3">phospholipase D</fullName>
        <ecNumber evidence="3">3.1.4.4</ecNumber>
    </recommendedName>
</protein>
<dbReference type="EMBL" id="JAAIVB010000012">
    <property type="protein sequence ID" value="NEX60437.1"/>
    <property type="molecule type" value="Genomic_DNA"/>
</dbReference>
<sequence length="195" mass="21048">MRFISRSAILLAAACLAIAADAAARASEPVRATGTLQAAFAPDEDVEGIIADVIAEARQQVLVQAYLLTSKPITAALIAAHRRQVEVLVLVDADQLDKTDTSTAPRLAAAGIPVWLETRYQNAHNKVIVTDPASPDATVITGSFNYTWTAQHKNAENILVARKNQALAAQYAANWTRHRREAQPFQPGASRSRVQ</sequence>
<evidence type="ECO:0000259" key="8">
    <source>
        <dbReference type="Pfam" id="PF13091"/>
    </source>
</evidence>
<gene>
    <name evidence="9" type="ORF">G3574_05055</name>
</gene>
<accession>A0A6B3SHV8</accession>
<keyword evidence="7" id="KW-0732">Signal</keyword>
<reference evidence="9 10" key="1">
    <citation type="submission" date="2020-02" db="EMBL/GenBank/DDBJ databases">
        <authorList>
            <person name="Kim M.K."/>
        </authorList>
    </citation>
    <scope>NUCLEOTIDE SEQUENCE [LARGE SCALE GENOMIC DNA]</scope>
    <source>
        <strain evidence="9 10">17J57-3</strain>
    </source>
</reference>
<comment type="similarity">
    <text evidence="2">Belongs to the phospholipase D family.</text>
</comment>
<evidence type="ECO:0000256" key="4">
    <source>
        <dbReference type="ARBA" id="ARBA00022801"/>
    </source>
</evidence>
<feature type="domain" description="Phospholipase D-like" evidence="8">
    <location>
        <begin position="51"/>
        <end position="174"/>
    </location>
</feature>
<keyword evidence="6" id="KW-0443">Lipid metabolism</keyword>
<dbReference type="RefSeq" id="WP_163960916.1">
    <property type="nucleotide sequence ID" value="NZ_JAAIVB010000012.1"/>
</dbReference>
<evidence type="ECO:0000313" key="9">
    <source>
        <dbReference type="EMBL" id="NEX60437.1"/>
    </source>
</evidence>
<keyword evidence="5" id="KW-0442">Lipid degradation</keyword>
<feature type="chain" id="PRO_5025461990" description="phospholipase D" evidence="7">
    <location>
        <begin position="20"/>
        <end position="195"/>
    </location>
</feature>
<organism evidence="9 10">
    <name type="scientific">Noviherbaspirillum galbum</name>
    <dbReference type="NCBI Taxonomy" id="2709383"/>
    <lineage>
        <taxon>Bacteria</taxon>
        <taxon>Pseudomonadati</taxon>
        <taxon>Pseudomonadota</taxon>
        <taxon>Betaproteobacteria</taxon>
        <taxon>Burkholderiales</taxon>
        <taxon>Oxalobacteraceae</taxon>
        <taxon>Noviherbaspirillum</taxon>
    </lineage>
</organism>
<dbReference type="Proteomes" id="UP000482155">
    <property type="component" value="Unassembled WGS sequence"/>
</dbReference>
<name>A0A6B3SHV8_9BURK</name>
<evidence type="ECO:0000256" key="6">
    <source>
        <dbReference type="ARBA" id="ARBA00023098"/>
    </source>
</evidence>
<dbReference type="GO" id="GO:0016042">
    <property type="term" value="P:lipid catabolic process"/>
    <property type="evidence" value="ECO:0007669"/>
    <property type="project" value="UniProtKB-KW"/>
</dbReference>
<dbReference type="Pfam" id="PF13091">
    <property type="entry name" value="PLDc_2"/>
    <property type="match status" value="1"/>
</dbReference>